<gene>
    <name evidence="1" type="ORF">MiSe_24740</name>
</gene>
<protein>
    <submittedName>
        <fullName evidence="1">Uncharacterized protein</fullName>
    </submittedName>
</protein>
<dbReference type="RefSeq" id="WP_226579675.1">
    <property type="nucleotide sequence ID" value="NZ_BLAY01000033.1"/>
</dbReference>
<reference evidence="1" key="1">
    <citation type="submission" date="2019-10" db="EMBL/GenBank/DDBJ databases">
        <title>Draft genome sequece of Microseira wollei NIES-4236.</title>
        <authorList>
            <person name="Yamaguchi H."/>
            <person name="Suzuki S."/>
            <person name="Kawachi M."/>
        </authorList>
    </citation>
    <scope>NUCLEOTIDE SEQUENCE</scope>
    <source>
        <strain evidence="1">NIES-4236</strain>
    </source>
</reference>
<sequence>MRLSDWFVPPIWVTCPDEGLRIRIAIEPELSGTVTDGEQLPTLTRFQKFGTSLANGDYIEGVAAVTTEAGLIIGIHRKLYVTWIAPALDQALNFSRYFITILALPVTMASPPSHYPAAVNLLQTQRFSNPSDLQLGTQ</sequence>
<dbReference type="EMBL" id="BLAY01000033">
    <property type="protein sequence ID" value="GET37720.1"/>
    <property type="molecule type" value="Genomic_DNA"/>
</dbReference>
<organism evidence="1 2">
    <name type="scientific">Microseira wollei NIES-4236</name>
    <dbReference type="NCBI Taxonomy" id="2530354"/>
    <lineage>
        <taxon>Bacteria</taxon>
        <taxon>Bacillati</taxon>
        <taxon>Cyanobacteriota</taxon>
        <taxon>Cyanophyceae</taxon>
        <taxon>Oscillatoriophycideae</taxon>
        <taxon>Aerosakkonematales</taxon>
        <taxon>Aerosakkonemataceae</taxon>
        <taxon>Microseira</taxon>
    </lineage>
</organism>
<dbReference type="Proteomes" id="UP001050975">
    <property type="component" value="Unassembled WGS sequence"/>
</dbReference>
<keyword evidence="2" id="KW-1185">Reference proteome</keyword>
<dbReference type="AlphaFoldDB" id="A0AAV3XCC1"/>
<comment type="caution">
    <text evidence="1">The sequence shown here is derived from an EMBL/GenBank/DDBJ whole genome shotgun (WGS) entry which is preliminary data.</text>
</comment>
<evidence type="ECO:0000313" key="1">
    <source>
        <dbReference type="EMBL" id="GET37720.1"/>
    </source>
</evidence>
<evidence type="ECO:0000313" key="2">
    <source>
        <dbReference type="Proteomes" id="UP001050975"/>
    </source>
</evidence>
<accession>A0AAV3XCC1</accession>
<proteinExistence type="predicted"/>
<name>A0AAV3XCC1_9CYAN</name>